<dbReference type="STRING" id="163.SAMN04487775_10482"/>
<sequence>MIQTYSTTIRRKEMDAVLTCMVDEKIGPGELNARLIQTVKEFTKCDGAVALRSPAIALKYALQALDFEKGGKIMISALAPAWQYQTVESLGFEPLVLDVDEVTGLVTAEIVSKGMQEGGRLLVLHETEGILPDFEGIMSLGIPVIEDISQSAGASVPVLSPEGVPTEERKLAGSFGIYTIMGLEERDVLTAGGGAVLMAPGRREWIVLKKFSDAAPLTDLLPDINCALAWVQVKEYPRNEKTRKEIFSMFHQACLIGRHKMYAREMEQGSTMSCFPLILASSYKDVKQYASRKDIEIQLAYDNSVIALKEELSESCIHAKSLYLRCVHIPLYPRLTHAESAKIVKVLSSLP</sequence>
<evidence type="ECO:0000256" key="2">
    <source>
        <dbReference type="RuleBase" id="RU004508"/>
    </source>
</evidence>
<dbReference type="SUPFAM" id="SSF53383">
    <property type="entry name" value="PLP-dependent transferases"/>
    <property type="match status" value="1"/>
</dbReference>
<accession>A0A1H9ACP8</accession>
<organism evidence="3 4">
    <name type="scientific">Treponema bryantii</name>
    <dbReference type="NCBI Taxonomy" id="163"/>
    <lineage>
        <taxon>Bacteria</taxon>
        <taxon>Pseudomonadati</taxon>
        <taxon>Spirochaetota</taxon>
        <taxon>Spirochaetia</taxon>
        <taxon>Spirochaetales</taxon>
        <taxon>Treponemataceae</taxon>
        <taxon>Treponema</taxon>
    </lineage>
</organism>
<dbReference type="InterPro" id="IPR015421">
    <property type="entry name" value="PyrdxlP-dep_Trfase_major"/>
</dbReference>
<gene>
    <name evidence="3" type="ORF">SAMN04487977_101289</name>
</gene>
<dbReference type="InterPro" id="IPR015424">
    <property type="entry name" value="PyrdxlP-dep_Trfase"/>
</dbReference>
<evidence type="ECO:0000313" key="3">
    <source>
        <dbReference type="EMBL" id="SEP74450.1"/>
    </source>
</evidence>
<dbReference type="AlphaFoldDB" id="A0A1H9ACP8"/>
<comment type="similarity">
    <text evidence="1 2">Belongs to the DegT/DnrJ/EryC1 family.</text>
</comment>
<dbReference type="EMBL" id="FOFU01000001">
    <property type="protein sequence ID" value="SEP74450.1"/>
    <property type="molecule type" value="Genomic_DNA"/>
</dbReference>
<dbReference type="PANTHER" id="PTHR30244">
    <property type="entry name" value="TRANSAMINASE"/>
    <property type="match status" value="1"/>
</dbReference>
<dbReference type="Gene3D" id="3.90.1150.10">
    <property type="entry name" value="Aspartate Aminotransferase, domain 1"/>
    <property type="match status" value="1"/>
</dbReference>
<dbReference type="GO" id="GO:0008483">
    <property type="term" value="F:transaminase activity"/>
    <property type="evidence" value="ECO:0007669"/>
    <property type="project" value="TreeGrafter"/>
</dbReference>
<proteinExistence type="inferred from homology"/>
<evidence type="ECO:0000313" key="4">
    <source>
        <dbReference type="Proteomes" id="UP000182360"/>
    </source>
</evidence>
<dbReference type="PANTHER" id="PTHR30244:SF34">
    <property type="entry name" value="DTDP-4-AMINO-4,6-DIDEOXYGALACTOSE TRANSAMINASE"/>
    <property type="match status" value="1"/>
</dbReference>
<evidence type="ECO:0000256" key="1">
    <source>
        <dbReference type="ARBA" id="ARBA00037999"/>
    </source>
</evidence>
<dbReference type="GO" id="GO:0000271">
    <property type="term" value="P:polysaccharide biosynthetic process"/>
    <property type="evidence" value="ECO:0007669"/>
    <property type="project" value="TreeGrafter"/>
</dbReference>
<dbReference type="InterPro" id="IPR000653">
    <property type="entry name" value="DegT/StrS_aminotransferase"/>
</dbReference>
<dbReference type="Pfam" id="PF01041">
    <property type="entry name" value="DegT_DnrJ_EryC1"/>
    <property type="match status" value="1"/>
</dbReference>
<dbReference type="Gene3D" id="3.40.640.10">
    <property type="entry name" value="Type I PLP-dependent aspartate aminotransferase-like (Major domain)"/>
    <property type="match status" value="1"/>
</dbReference>
<dbReference type="eggNOG" id="COG0399">
    <property type="taxonomic scope" value="Bacteria"/>
</dbReference>
<dbReference type="OrthoDB" id="357425at2"/>
<dbReference type="InterPro" id="IPR015422">
    <property type="entry name" value="PyrdxlP-dep_Trfase_small"/>
</dbReference>
<protein>
    <submittedName>
        <fullName evidence="3">dTDP-4-amino-4,6-dideoxygalactose transaminase</fullName>
    </submittedName>
</protein>
<keyword evidence="2" id="KW-0663">Pyridoxal phosphate</keyword>
<keyword evidence="4" id="KW-1185">Reference proteome</keyword>
<reference evidence="3 4" key="1">
    <citation type="submission" date="2016-10" db="EMBL/GenBank/DDBJ databases">
        <authorList>
            <person name="de Groot N.N."/>
        </authorList>
    </citation>
    <scope>NUCLEOTIDE SEQUENCE [LARGE SCALE GENOMIC DNA]</scope>
    <source>
        <strain evidence="3 4">B25</strain>
    </source>
</reference>
<dbReference type="GO" id="GO:0030170">
    <property type="term" value="F:pyridoxal phosphate binding"/>
    <property type="evidence" value="ECO:0007669"/>
    <property type="project" value="TreeGrafter"/>
</dbReference>
<name>A0A1H9ACP8_9SPIR</name>
<dbReference type="Proteomes" id="UP000182360">
    <property type="component" value="Unassembled WGS sequence"/>
</dbReference>
<dbReference type="RefSeq" id="WP_074640215.1">
    <property type="nucleotide sequence ID" value="NZ_FOFU01000001.1"/>
</dbReference>